<dbReference type="InterPro" id="IPR048279">
    <property type="entry name" value="MdtK-like"/>
</dbReference>
<dbReference type="GO" id="GO:0042910">
    <property type="term" value="F:xenobiotic transmembrane transporter activity"/>
    <property type="evidence" value="ECO:0007669"/>
    <property type="project" value="InterPro"/>
</dbReference>
<dbReference type="GO" id="GO:0005886">
    <property type="term" value="C:plasma membrane"/>
    <property type="evidence" value="ECO:0007669"/>
    <property type="project" value="UniProtKB-SubCell"/>
</dbReference>
<evidence type="ECO:0000256" key="2">
    <source>
        <dbReference type="ARBA" id="ARBA00022448"/>
    </source>
</evidence>
<dbReference type="RefSeq" id="WP_071472410.1">
    <property type="nucleotide sequence ID" value="NZ_MDKE01000015.1"/>
</dbReference>
<feature type="transmembrane region" description="Helical" evidence="7">
    <location>
        <begin position="172"/>
        <end position="192"/>
    </location>
</feature>
<feature type="transmembrane region" description="Helical" evidence="7">
    <location>
        <begin position="272"/>
        <end position="294"/>
    </location>
</feature>
<protein>
    <recommendedName>
        <fullName evidence="10">Multidrug transporter MatE</fullName>
    </recommendedName>
</protein>
<proteinExistence type="predicted"/>
<dbReference type="InterPro" id="IPR002528">
    <property type="entry name" value="MATE_fam"/>
</dbReference>
<keyword evidence="6 7" id="KW-0472">Membrane</keyword>
<dbReference type="OrthoDB" id="9806302at2"/>
<feature type="transmembrane region" description="Helical" evidence="7">
    <location>
        <begin position="237"/>
        <end position="260"/>
    </location>
</feature>
<feature type="transmembrane region" description="Helical" evidence="7">
    <location>
        <begin position="96"/>
        <end position="119"/>
    </location>
</feature>
<dbReference type="PANTHER" id="PTHR43823">
    <property type="entry name" value="SPORULATION PROTEIN YKVU"/>
    <property type="match status" value="1"/>
</dbReference>
<feature type="transmembrane region" description="Helical" evidence="7">
    <location>
        <begin position="198"/>
        <end position="217"/>
    </location>
</feature>
<keyword evidence="9" id="KW-1185">Reference proteome</keyword>
<name>A0A1J4QDU1_9GAMM</name>
<dbReference type="InterPro" id="IPR051327">
    <property type="entry name" value="MATE_MepA_subfamily"/>
</dbReference>
<dbReference type="GO" id="GO:0015297">
    <property type="term" value="F:antiporter activity"/>
    <property type="evidence" value="ECO:0007669"/>
    <property type="project" value="InterPro"/>
</dbReference>
<dbReference type="EMBL" id="MDKE01000015">
    <property type="protein sequence ID" value="OIN10437.1"/>
    <property type="molecule type" value="Genomic_DNA"/>
</dbReference>
<evidence type="ECO:0000256" key="6">
    <source>
        <dbReference type="ARBA" id="ARBA00023136"/>
    </source>
</evidence>
<dbReference type="PANTHER" id="PTHR43823:SF3">
    <property type="entry name" value="MULTIDRUG EXPORT PROTEIN MEPA"/>
    <property type="match status" value="1"/>
</dbReference>
<keyword evidence="5 7" id="KW-1133">Transmembrane helix</keyword>
<feature type="transmembrane region" description="Helical" evidence="7">
    <location>
        <begin position="358"/>
        <end position="385"/>
    </location>
</feature>
<feature type="transmembrane region" description="Helical" evidence="7">
    <location>
        <begin position="18"/>
        <end position="39"/>
    </location>
</feature>
<feature type="transmembrane region" description="Helical" evidence="7">
    <location>
        <begin position="315"/>
        <end position="338"/>
    </location>
</feature>
<evidence type="ECO:0000256" key="4">
    <source>
        <dbReference type="ARBA" id="ARBA00022692"/>
    </source>
</evidence>
<evidence type="ECO:0000256" key="7">
    <source>
        <dbReference type="SAM" id="Phobius"/>
    </source>
</evidence>
<feature type="transmembrane region" description="Helical" evidence="7">
    <location>
        <begin position="418"/>
        <end position="440"/>
    </location>
</feature>
<reference evidence="8 9" key="1">
    <citation type="submission" date="2016-07" db="EMBL/GenBank/DDBJ databases">
        <title>Draft Genome Sequence of Oceanisphaera psychrotolerans, isolated from coastal sediment samples.</title>
        <authorList>
            <person name="Zhuo S."/>
            <person name="Ruan Z."/>
        </authorList>
    </citation>
    <scope>NUCLEOTIDE SEQUENCE [LARGE SCALE GENOMIC DNA]</scope>
    <source>
        <strain evidence="8 9">LAM-WHM-ZC</strain>
    </source>
</reference>
<feature type="transmembrane region" description="Helical" evidence="7">
    <location>
        <begin position="392"/>
        <end position="412"/>
    </location>
</feature>
<dbReference type="PIRSF" id="PIRSF006603">
    <property type="entry name" value="DinF"/>
    <property type="match status" value="1"/>
</dbReference>
<organism evidence="8 9">
    <name type="scientific">Oceanisphaera psychrotolerans</name>
    <dbReference type="NCBI Taxonomy" id="1414654"/>
    <lineage>
        <taxon>Bacteria</taxon>
        <taxon>Pseudomonadati</taxon>
        <taxon>Pseudomonadota</taxon>
        <taxon>Gammaproteobacteria</taxon>
        <taxon>Aeromonadales</taxon>
        <taxon>Aeromonadaceae</taxon>
        <taxon>Oceanisphaera</taxon>
    </lineage>
</organism>
<feature type="transmembrane region" description="Helical" evidence="7">
    <location>
        <begin position="139"/>
        <end position="160"/>
    </location>
</feature>
<evidence type="ECO:0000256" key="3">
    <source>
        <dbReference type="ARBA" id="ARBA00022475"/>
    </source>
</evidence>
<keyword evidence="3" id="KW-1003">Cell membrane</keyword>
<evidence type="ECO:0000256" key="5">
    <source>
        <dbReference type="ARBA" id="ARBA00022989"/>
    </source>
</evidence>
<evidence type="ECO:0008006" key="10">
    <source>
        <dbReference type="Google" id="ProtNLM"/>
    </source>
</evidence>
<dbReference type="AlphaFoldDB" id="A0A1J4QDU1"/>
<dbReference type="Proteomes" id="UP000243073">
    <property type="component" value="Unassembled WGS sequence"/>
</dbReference>
<keyword evidence="2" id="KW-0813">Transport</keyword>
<feature type="transmembrane region" description="Helical" evidence="7">
    <location>
        <begin position="59"/>
        <end position="84"/>
    </location>
</feature>
<comment type="caution">
    <text evidence="8">The sequence shown here is derived from an EMBL/GenBank/DDBJ whole genome shotgun (WGS) entry which is preliminary data.</text>
</comment>
<evidence type="ECO:0000256" key="1">
    <source>
        <dbReference type="ARBA" id="ARBA00004429"/>
    </source>
</evidence>
<accession>A0A1J4QDU1</accession>
<comment type="subcellular location">
    <subcellularLocation>
        <location evidence="1">Cell inner membrane</location>
        <topology evidence="1">Multi-pass membrane protein</topology>
    </subcellularLocation>
</comment>
<evidence type="ECO:0000313" key="8">
    <source>
        <dbReference type="EMBL" id="OIN10437.1"/>
    </source>
</evidence>
<evidence type="ECO:0000313" key="9">
    <source>
        <dbReference type="Proteomes" id="UP000243073"/>
    </source>
</evidence>
<gene>
    <name evidence="8" type="ORF">BFR47_12945</name>
</gene>
<dbReference type="Pfam" id="PF01554">
    <property type="entry name" value="MatE"/>
    <property type="match status" value="2"/>
</dbReference>
<keyword evidence="4 7" id="KW-0812">Transmembrane</keyword>
<sequence>MSVIECGHPMVQTPVLSLFFRFAGQALISLLAITSASLVDGLFVGNLVGPDALAAVTLLMPYFTLLFAFALILAIGGSVQAGHLLGTGDAAAASRLFGAALLTIALLAMLAGAMATLWPSLLFDALGAPARLRPLMADYLGIMNVALVIQLVTLVAYYFIRSDGHPELATRALLGGALCNMLLNGLLVGGLGLGLTGAAWATLLAQLMQIMLMAGYFRRPERTLRLRLARYPWREMAAVWTNGLSEGVNEVSVGVVIWLINWLMLGAVGAEGVAAFSIVNYLIFTGVMLCYGIVDGVHPLVSHNQGAGRPDRVRQVVRIAALTLAALAALMTSLLLLAGSHIPALFLGPDEQGTLALASRYLAIIWPLFLFNGFNMLIAVTFTALQRPLPSALIAFSRGLILPVGLMLWLASAFPSTSFLLALPLAEGLTLLLALTLVAVSRRTRPGYLEN</sequence>